<gene>
    <name evidence="6" type="ORF">BOTBODRAFT_176136</name>
</gene>
<keyword evidence="2" id="KW-0808">Transferase</keyword>
<keyword evidence="7" id="KW-1185">Reference proteome</keyword>
<evidence type="ECO:0000259" key="5">
    <source>
        <dbReference type="Pfam" id="PF02782"/>
    </source>
</evidence>
<dbReference type="InterPro" id="IPR018485">
    <property type="entry name" value="FGGY_C"/>
</dbReference>
<dbReference type="HOGENOM" id="CLU_009281_10_1_1"/>
<dbReference type="AlphaFoldDB" id="A0A067MM86"/>
<feature type="domain" description="Carbohydrate kinase FGGY N-terminal" evidence="4">
    <location>
        <begin position="7"/>
        <end position="196"/>
    </location>
</feature>
<protein>
    <recommendedName>
        <fullName evidence="8">Carbohydrate kinase FGGY C-terminal domain-containing protein</fullName>
    </recommendedName>
</protein>
<feature type="domain" description="Carbohydrate kinase FGGY C-terminal" evidence="5">
    <location>
        <begin position="310"/>
        <end position="521"/>
    </location>
</feature>
<dbReference type="GO" id="GO:0005737">
    <property type="term" value="C:cytoplasm"/>
    <property type="evidence" value="ECO:0007669"/>
    <property type="project" value="TreeGrafter"/>
</dbReference>
<dbReference type="InterPro" id="IPR043129">
    <property type="entry name" value="ATPase_NBD"/>
</dbReference>
<dbReference type="GO" id="GO:0019150">
    <property type="term" value="F:D-ribulokinase activity"/>
    <property type="evidence" value="ECO:0007669"/>
    <property type="project" value="TreeGrafter"/>
</dbReference>
<evidence type="ECO:0000313" key="7">
    <source>
        <dbReference type="Proteomes" id="UP000027195"/>
    </source>
</evidence>
<sequence>MSTSEEYFIGIDVGTGSARAALVKENGTILASATQNTKTFRSPTSAVIFEQSTVNTWAAICTCTKKVLEMTGIKPESIGGIGFDATCSLAVTDLEGNPVSISQSEELGKFGERDIILWADHRAEEEANLINSTGSVVLDYVGGTMSLEMEIPKILWLKRHMPQELFAKCMFFDLPDYLTYKATGSLARSNCSLVCKCSFIPPGVANSKGWNSDFLAQIGLQDLVDEKFDRLGGTPGENGSMVLTAGQPVGHGLSKGSAADLGLVEGTPVGSAVIDAYAGWIGTVAARYKSGVDGSELSPPPSLSDSQHFLAAVAGTSTCHLIQSPNGIFVPGVWGPYMNALFPGWWMNEGGQSSTGQLIDFTITTHPAYPTLKERAQAENTSIHKILADTLEQMRVDAGVETLTELSKDLHMYPDLHGNRSPLADPRMRGSITGLALDSSLDDLALKFNITLEAIALQTKHIIDEMNSKGYDVQAIYMSGGQAANTSLMQLLSNVCNVPIILPHSHSAAVVVGSAMLGRFAAEVSERLGRQALKAQAEAESASYETRERLWSIMVEMTQPGTRIEPSATPKEARLLQAKYKIFRESIEIQRRWRKEIKDAAAGV</sequence>
<dbReference type="Pfam" id="PF00370">
    <property type="entry name" value="FGGY_N"/>
    <property type="match status" value="1"/>
</dbReference>
<dbReference type="EMBL" id="KL198048">
    <property type="protein sequence ID" value="KDQ12706.1"/>
    <property type="molecule type" value="Genomic_DNA"/>
</dbReference>
<dbReference type="NCBIfam" id="TIGR01315">
    <property type="entry name" value="5C_CHO_kinase"/>
    <property type="match status" value="1"/>
</dbReference>
<evidence type="ECO:0000259" key="4">
    <source>
        <dbReference type="Pfam" id="PF00370"/>
    </source>
</evidence>
<dbReference type="CDD" id="cd07782">
    <property type="entry name" value="ASKHA_NBD_FGGY_D-RBK"/>
    <property type="match status" value="1"/>
</dbReference>
<accession>A0A067MM86</accession>
<evidence type="ECO:0000256" key="1">
    <source>
        <dbReference type="ARBA" id="ARBA00009156"/>
    </source>
</evidence>
<name>A0A067MM86_BOTB1</name>
<reference evidence="7" key="1">
    <citation type="journal article" date="2014" name="Proc. Natl. Acad. Sci. U.S.A.">
        <title>Extensive sampling of basidiomycete genomes demonstrates inadequacy of the white-rot/brown-rot paradigm for wood decay fungi.</title>
        <authorList>
            <person name="Riley R."/>
            <person name="Salamov A.A."/>
            <person name="Brown D.W."/>
            <person name="Nagy L.G."/>
            <person name="Floudas D."/>
            <person name="Held B.W."/>
            <person name="Levasseur A."/>
            <person name="Lombard V."/>
            <person name="Morin E."/>
            <person name="Otillar R."/>
            <person name="Lindquist E.A."/>
            <person name="Sun H."/>
            <person name="LaButti K.M."/>
            <person name="Schmutz J."/>
            <person name="Jabbour D."/>
            <person name="Luo H."/>
            <person name="Baker S.E."/>
            <person name="Pisabarro A.G."/>
            <person name="Walton J.D."/>
            <person name="Blanchette R.A."/>
            <person name="Henrissat B."/>
            <person name="Martin F."/>
            <person name="Cullen D."/>
            <person name="Hibbett D.S."/>
            <person name="Grigoriev I.V."/>
        </authorList>
    </citation>
    <scope>NUCLEOTIDE SEQUENCE [LARGE SCALE GENOMIC DNA]</scope>
    <source>
        <strain evidence="7">FD-172 SS1</strain>
    </source>
</reference>
<dbReference type="Gene3D" id="3.30.420.40">
    <property type="match status" value="1"/>
</dbReference>
<dbReference type="Gene3D" id="1.20.58.2240">
    <property type="match status" value="1"/>
</dbReference>
<dbReference type="OrthoDB" id="203824at2759"/>
<evidence type="ECO:0000256" key="2">
    <source>
        <dbReference type="ARBA" id="ARBA00022679"/>
    </source>
</evidence>
<dbReference type="PANTHER" id="PTHR43435:SF4">
    <property type="entry name" value="FGGY CARBOHYDRATE KINASE DOMAIN-CONTAINING PROTEIN"/>
    <property type="match status" value="1"/>
</dbReference>
<dbReference type="PANTHER" id="PTHR43435">
    <property type="entry name" value="RIBULOKINASE"/>
    <property type="match status" value="1"/>
</dbReference>
<organism evidence="6 7">
    <name type="scientific">Botryobasidium botryosum (strain FD-172 SS1)</name>
    <dbReference type="NCBI Taxonomy" id="930990"/>
    <lineage>
        <taxon>Eukaryota</taxon>
        <taxon>Fungi</taxon>
        <taxon>Dikarya</taxon>
        <taxon>Basidiomycota</taxon>
        <taxon>Agaricomycotina</taxon>
        <taxon>Agaricomycetes</taxon>
        <taxon>Cantharellales</taxon>
        <taxon>Botryobasidiaceae</taxon>
        <taxon>Botryobasidium</taxon>
    </lineage>
</organism>
<evidence type="ECO:0000313" key="6">
    <source>
        <dbReference type="EMBL" id="KDQ12706.1"/>
    </source>
</evidence>
<evidence type="ECO:0008006" key="8">
    <source>
        <dbReference type="Google" id="ProtNLM"/>
    </source>
</evidence>
<dbReference type="Proteomes" id="UP000027195">
    <property type="component" value="Unassembled WGS sequence"/>
</dbReference>
<keyword evidence="3" id="KW-0418">Kinase</keyword>
<proteinExistence type="inferred from homology"/>
<comment type="similarity">
    <text evidence="1">Belongs to the FGGY kinase family.</text>
</comment>
<dbReference type="InterPro" id="IPR006003">
    <property type="entry name" value="FGGY_RbtK-like"/>
</dbReference>
<dbReference type="GO" id="GO:0019321">
    <property type="term" value="P:pentose metabolic process"/>
    <property type="evidence" value="ECO:0007669"/>
    <property type="project" value="TreeGrafter"/>
</dbReference>
<dbReference type="InterPro" id="IPR018484">
    <property type="entry name" value="FGGY_N"/>
</dbReference>
<evidence type="ECO:0000256" key="3">
    <source>
        <dbReference type="ARBA" id="ARBA00022777"/>
    </source>
</evidence>
<dbReference type="Pfam" id="PF02782">
    <property type="entry name" value="FGGY_C"/>
    <property type="match status" value="1"/>
</dbReference>
<dbReference type="STRING" id="930990.A0A067MM86"/>
<dbReference type="SUPFAM" id="SSF53067">
    <property type="entry name" value="Actin-like ATPase domain"/>
    <property type="match status" value="2"/>
</dbReference>
<dbReference type="InParanoid" id="A0A067MM86"/>